<comment type="subcellular location">
    <subcellularLocation>
        <location evidence="5">Cytoplasm</location>
    </subcellularLocation>
</comment>
<keyword evidence="5" id="KW-0547">Nucleotide-binding</keyword>
<keyword evidence="2 5" id="KW-0274">FAD</keyword>
<dbReference type="InterPro" id="IPR036188">
    <property type="entry name" value="FAD/NAD-bd_sf"/>
</dbReference>
<dbReference type="EC" id="1.14.13.-" evidence="5"/>
<dbReference type="InterPro" id="IPR002938">
    <property type="entry name" value="FAD-bd"/>
</dbReference>
<dbReference type="Pfam" id="PF01494">
    <property type="entry name" value="FAD_binding_3"/>
    <property type="match status" value="1"/>
</dbReference>
<comment type="cofactor">
    <cofactor evidence="5">
        <name>FAD</name>
        <dbReference type="ChEBI" id="CHEBI:57692"/>
    </cofactor>
</comment>
<dbReference type="AlphaFoldDB" id="A0A3P1CWQ1"/>
<comment type="function">
    <text evidence="5">An FAD-requiring monooxygenase active on some tetracycline antibiotic derivatives, which leads to their inactivation. Hydroxylates carbon 11a of tetracycline and some analogs.</text>
</comment>
<evidence type="ECO:0000259" key="6">
    <source>
        <dbReference type="Pfam" id="PF01494"/>
    </source>
</evidence>
<feature type="binding site" evidence="5">
    <location>
        <position position="300"/>
    </location>
    <ligand>
        <name>FAD</name>
        <dbReference type="ChEBI" id="CHEBI:57692"/>
    </ligand>
</feature>
<dbReference type="PANTHER" id="PTHR46972:SF1">
    <property type="entry name" value="FAD DEPENDENT OXIDOREDUCTASE DOMAIN-CONTAINING PROTEIN"/>
    <property type="match status" value="1"/>
</dbReference>
<comment type="catalytic activity">
    <reaction evidence="5">
        <text>a tetracycline + NADPH + O2 + H(+) = an 11a-hydroxytetracycline + NADP(+) + H2O</text>
        <dbReference type="Rhea" id="RHEA:61444"/>
        <dbReference type="ChEBI" id="CHEBI:15377"/>
        <dbReference type="ChEBI" id="CHEBI:15378"/>
        <dbReference type="ChEBI" id="CHEBI:15379"/>
        <dbReference type="ChEBI" id="CHEBI:57783"/>
        <dbReference type="ChEBI" id="CHEBI:58349"/>
        <dbReference type="ChEBI" id="CHEBI:144644"/>
        <dbReference type="ChEBI" id="CHEBI:144645"/>
    </reaction>
</comment>
<dbReference type="GO" id="GO:0046677">
    <property type="term" value="P:response to antibiotic"/>
    <property type="evidence" value="ECO:0007669"/>
    <property type="project" value="InterPro"/>
</dbReference>
<reference evidence="7 8" key="1">
    <citation type="submission" date="2018-11" db="EMBL/GenBank/DDBJ databases">
        <authorList>
            <person name="Zhou Z."/>
            <person name="Wang G."/>
        </authorList>
    </citation>
    <scope>NUCLEOTIDE SEQUENCE [LARGE SCALE GENOMIC DNA]</scope>
    <source>
        <strain evidence="7 8">KCTC42998</strain>
    </source>
</reference>
<keyword evidence="8" id="KW-1185">Reference proteome</keyword>
<keyword evidence="5" id="KW-0521">NADP</keyword>
<keyword evidence="3 5" id="KW-0560">Oxidoreductase</keyword>
<feature type="binding site" evidence="5">
    <location>
        <position position="106"/>
    </location>
    <ligand>
        <name>FAD</name>
        <dbReference type="ChEBI" id="CHEBI:57692"/>
    </ligand>
</feature>
<dbReference type="PANTHER" id="PTHR46972">
    <property type="entry name" value="MONOOXYGENASE ASQM-RELATED"/>
    <property type="match status" value="1"/>
</dbReference>
<feature type="binding site" evidence="5">
    <location>
        <position position="43"/>
    </location>
    <ligand>
        <name>NADPH</name>
        <dbReference type="ChEBI" id="CHEBI:57783"/>
    </ligand>
</feature>
<dbReference type="Proteomes" id="UP000274271">
    <property type="component" value="Unassembled WGS sequence"/>
</dbReference>
<feature type="binding site" evidence="5">
    <location>
        <position position="50"/>
    </location>
    <ligand>
        <name>FAD</name>
        <dbReference type="ChEBI" id="CHEBI:57692"/>
    </ligand>
</feature>
<dbReference type="GO" id="GO:0071949">
    <property type="term" value="F:FAD binding"/>
    <property type="evidence" value="ECO:0007669"/>
    <property type="project" value="InterPro"/>
</dbReference>
<sequence length="381" mass="42208">MILNTKKVAILGAGPVGLTMAKLLQQEGVDVTVYERDRDAGTRISGGTLDLHTGSGQDALKKAGLLERYYAMAIPMGRTVADAQGNVLFAKKPTPEDQFDSPEINRTDLRKLLLDSLPGDTVVWDRKCTGLEAHNGQWRLHFNTDVTATADLVIGANGGMSRAREQVTDAEIEYTGTLILQGEVPQPEATCAAFCQLCNDTILMAASKGNLVVANPKNGGLLSYNVIFETPSSWDFENGADVQSNDRLIRFLLQRFSDWDERYRQLFRATASFVIWPTRKIPLDKPWKTNRPLPITLIGDAAHIMPPFAGQGVNTGLKDALILSDNLTNGKFKTIEAAIHDYEQQMLVYATAAQLETSRNEREMRDPDFSFHKLYHPAINR</sequence>
<dbReference type="SUPFAM" id="SSF51905">
    <property type="entry name" value="FAD/NAD(P)-binding domain"/>
    <property type="match status" value="1"/>
</dbReference>
<accession>A0A3P1CWQ1</accession>
<evidence type="ECO:0000313" key="8">
    <source>
        <dbReference type="Proteomes" id="UP000274271"/>
    </source>
</evidence>
<dbReference type="RefSeq" id="WP_124903763.1">
    <property type="nucleotide sequence ID" value="NZ_RQJP01000001.1"/>
</dbReference>
<protein>
    <recommendedName>
        <fullName evidence="5">Flavin-dependent monooxygenase</fullName>
    </recommendedName>
    <alternativeName>
        <fullName evidence="5">TetX monooxygenase</fullName>
        <shortName evidence="5">TetX</shortName>
        <ecNumber evidence="5">1.14.13.-</ecNumber>
    </alternativeName>
</protein>
<organism evidence="7 8">
    <name type="scientific">Larkinella knui</name>
    <dbReference type="NCBI Taxonomy" id="2025310"/>
    <lineage>
        <taxon>Bacteria</taxon>
        <taxon>Pseudomonadati</taxon>
        <taxon>Bacteroidota</taxon>
        <taxon>Cytophagia</taxon>
        <taxon>Cytophagales</taxon>
        <taxon>Spirosomataceae</taxon>
        <taxon>Larkinella</taxon>
    </lineage>
</organism>
<evidence type="ECO:0000256" key="5">
    <source>
        <dbReference type="HAMAP-Rule" id="MF_00845"/>
    </source>
</evidence>
<dbReference type="GO" id="GO:0004497">
    <property type="term" value="F:monooxygenase activity"/>
    <property type="evidence" value="ECO:0007669"/>
    <property type="project" value="UniProtKB-UniRule"/>
</dbReference>
<proteinExistence type="inferred from homology"/>
<gene>
    <name evidence="7" type="ORF">EHT87_03150</name>
</gene>
<dbReference type="HAMAP" id="MF_00845">
    <property type="entry name" value="TetX_monooxygenase"/>
    <property type="match status" value="1"/>
</dbReference>
<evidence type="ECO:0000256" key="2">
    <source>
        <dbReference type="ARBA" id="ARBA00022827"/>
    </source>
</evidence>
<dbReference type="GO" id="GO:0005737">
    <property type="term" value="C:cytoplasm"/>
    <property type="evidence" value="ECO:0007669"/>
    <property type="project" value="UniProtKB-SubCell"/>
</dbReference>
<keyword evidence="5" id="KW-0963">Cytoplasm</keyword>
<dbReference type="InterPro" id="IPR043683">
    <property type="entry name" value="TetX_monooxygenase"/>
</dbReference>
<comment type="caution">
    <text evidence="7">The sequence shown here is derived from an EMBL/GenBank/DDBJ whole genome shotgun (WGS) entry which is preliminary data.</text>
</comment>
<evidence type="ECO:0000313" key="7">
    <source>
        <dbReference type="EMBL" id="RRB17294.1"/>
    </source>
</evidence>
<evidence type="ECO:0000256" key="1">
    <source>
        <dbReference type="ARBA" id="ARBA00022630"/>
    </source>
</evidence>
<dbReference type="PRINTS" id="PR00420">
    <property type="entry name" value="RNGMNOXGNASE"/>
</dbReference>
<dbReference type="EMBL" id="RQJP01000001">
    <property type="protein sequence ID" value="RRB17294.1"/>
    <property type="molecule type" value="Genomic_DNA"/>
</dbReference>
<keyword evidence="1 5" id="KW-0285">Flavoprotein</keyword>
<feature type="domain" description="FAD-binding" evidence="6">
    <location>
        <begin position="7"/>
        <end position="328"/>
    </location>
</feature>
<keyword evidence="4 5" id="KW-0503">Monooxygenase</keyword>
<dbReference type="Gene3D" id="3.50.50.60">
    <property type="entry name" value="FAD/NAD(P)-binding domain"/>
    <property type="match status" value="1"/>
</dbReference>
<dbReference type="OrthoDB" id="9766816at2"/>
<comment type="domain">
    <text evidence="5">Consists of an N-terminal FAD-binding domain with a Rossman fold and a C-terminal substrate-binding domain.</text>
</comment>
<comment type="subunit">
    <text evidence="5">Monomer.</text>
</comment>
<evidence type="ECO:0000256" key="3">
    <source>
        <dbReference type="ARBA" id="ARBA00023002"/>
    </source>
</evidence>
<comment type="similarity">
    <text evidence="5">Belongs to the aromatic-ring hydroxylase family. TetX subfamily.</text>
</comment>
<name>A0A3P1CWQ1_9BACT</name>
<evidence type="ECO:0000256" key="4">
    <source>
        <dbReference type="ARBA" id="ARBA00023033"/>
    </source>
</evidence>